<evidence type="ECO:0000259" key="2">
    <source>
        <dbReference type="Pfam" id="PF15749"/>
    </source>
</evidence>
<dbReference type="OMA" id="MKCELAI"/>
<accession>A0A2C9WF78</accession>
<feature type="region of interest" description="Disordered" evidence="1">
    <location>
        <begin position="115"/>
        <end position="150"/>
    </location>
</feature>
<proteinExistence type="predicted"/>
<gene>
    <name evidence="3" type="ORF">MANES_02G185100v8</name>
</gene>
<name>A0A2C9WF78_MANES</name>
<dbReference type="InterPro" id="IPR032739">
    <property type="entry name" value="MRNIP"/>
</dbReference>
<dbReference type="AlphaFoldDB" id="A0A2C9WF78"/>
<dbReference type="EMBL" id="CM004388">
    <property type="protein sequence ID" value="OAY58529.1"/>
    <property type="molecule type" value="Genomic_DNA"/>
</dbReference>
<protein>
    <recommendedName>
        <fullName evidence="2">MRN complex-interacting protein N-terminal domain-containing protein</fullName>
    </recommendedName>
</protein>
<feature type="domain" description="MRN complex-interacting protein N-terminal" evidence="2">
    <location>
        <begin position="17"/>
        <end position="82"/>
    </location>
</feature>
<dbReference type="Proteomes" id="UP000091857">
    <property type="component" value="Chromosome 2"/>
</dbReference>
<keyword evidence="4" id="KW-1185">Reference proteome</keyword>
<comment type="caution">
    <text evidence="3">The sequence shown here is derived from an EMBL/GenBank/DDBJ whole genome shotgun (WGS) entry which is preliminary data.</text>
</comment>
<dbReference type="STRING" id="3983.A0A2C9WF78"/>
<reference evidence="4" key="1">
    <citation type="journal article" date="2016" name="Nat. Biotechnol.">
        <title>Sequencing wild and cultivated cassava and related species reveals extensive interspecific hybridization and genetic diversity.</title>
        <authorList>
            <person name="Bredeson J.V."/>
            <person name="Lyons J.B."/>
            <person name="Prochnik S.E."/>
            <person name="Wu G.A."/>
            <person name="Ha C.M."/>
            <person name="Edsinger-Gonzales E."/>
            <person name="Grimwood J."/>
            <person name="Schmutz J."/>
            <person name="Rabbi I.Y."/>
            <person name="Egesi C."/>
            <person name="Nauluvula P."/>
            <person name="Lebot V."/>
            <person name="Ndunguru J."/>
            <person name="Mkamilo G."/>
            <person name="Bart R.S."/>
            <person name="Setter T.L."/>
            <person name="Gleadow R.M."/>
            <person name="Kulakow P."/>
            <person name="Ferguson M.E."/>
            <person name="Rounsley S."/>
            <person name="Rokhsar D.S."/>
        </authorList>
    </citation>
    <scope>NUCLEOTIDE SEQUENCE [LARGE SCALE GENOMIC DNA]</scope>
    <source>
        <strain evidence="4">cv. AM560-2</strain>
    </source>
</reference>
<dbReference type="GO" id="GO:0007095">
    <property type="term" value="P:mitotic G2 DNA damage checkpoint signaling"/>
    <property type="evidence" value="ECO:0000318"/>
    <property type="project" value="GO_Central"/>
</dbReference>
<dbReference type="GO" id="GO:0005634">
    <property type="term" value="C:nucleus"/>
    <property type="evidence" value="ECO:0000318"/>
    <property type="project" value="GO_Central"/>
</dbReference>
<dbReference type="Gramene" id="Manes.02G185100.1.v8.1">
    <property type="protein sequence ID" value="Manes.02G185100.1.v8.1.CDS"/>
    <property type="gene ID" value="Manes.02G185100.v8.1"/>
</dbReference>
<dbReference type="PANTHER" id="PTHR15863:SF2">
    <property type="entry name" value="MRN COMPLEX-INTERACTING PROTEIN"/>
    <property type="match status" value="1"/>
</dbReference>
<evidence type="ECO:0000256" key="1">
    <source>
        <dbReference type="SAM" id="MobiDB-lite"/>
    </source>
</evidence>
<dbReference type="Pfam" id="PF15749">
    <property type="entry name" value="MRNIP"/>
    <property type="match status" value="1"/>
</dbReference>
<dbReference type="InterPro" id="IPR049472">
    <property type="entry name" value="MRNIP_N"/>
</dbReference>
<dbReference type="GO" id="GO:0003682">
    <property type="term" value="F:chromatin binding"/>
    <property type="evidence" value="ECO:0000318"/>
    <property type="project" value="GO_Central"/>
</dbReference>
<evidence type="ECO:0000313" key="4">
    <source>
        <dbReference type="Proteomes" id="UP000091857"/>
    </source>
</evidence>
<organism evidence="3 4">
    <name type="scientific">Manihot esculenta</name>
    <name type="common">Cassava</name>
    <name type="synonym">Jatropha manihot</name>
    <dbReference type="NCBI Taxonomy" id="3983"/>
    <lineage>
        <taxon>Eukaryota</taxon>
        <taxon>Viridiplantae</taxon>
        <taxon>Streptophyta</taxon>
        <taxon>Embryophyta</taxon>
        <taxon>Tracheophyta</taxon>
        <taxon>Spermatophyta</taxon>
        <taxon>Magnoliopsida</taxon>
        <taxon>eudicotyledons</taxon>
        <taxon>Gunneridae</taxon>
        <taxon>Pentapetalae</taxon>
        <taxon>rosids</taxon>
        <taxon>fabids</taxon>
        <taxon>Malpighiales</taxon>
        <taxon>Euphorbiaceae</taxon>
        <taxon>Crotonoideae</taxon>
        <taxon>Manihoteae</taxon>
        <taxon>Manihot</taxon>
    </lineage>
</organism>
<evidence type="ECO:0000313" key="3">
    <source>
        <dbReference type="EMBL" id="OAY58529.1"/>
    </source>
</evidence>
<sequence length="243" mass="27494">MPSSSSSSSSSTVFIAVQCCQCSTMQVKQQKKSSNKWTCVVCNQKQSVRKVFAQGFMAKDLRKFVQSFNMSRKFTDDCQQYESLTPVTSNCDSGLLDDHRRKRRSDWSEYLDPEEYGSKENVRPEDEGGEFKKPKLRNQASVSANGDGDGDLYKPVFSKRKINQEIVSQGKEEKTYQLEQRTVQPTMATKASKWNAYISNGDNNVKVGSGRNFAGDMGQCSHDILETILDDQKVEDDIHPDFM</sequence>
<dbReference type="OrthoDB" id="5960226at2759"/>
<dbReference type="PANTHER" id="PTHR15863">
    <property type="entry name" value="MRN COMPLEX-INTERACTING PROTEIN"/>
    <property type="match status" value="1"/>
</dbReference>
<dbReference type="Gramene" id="Manes.02G185100.3.v8.1">
    <property type="protein sequence ID" value="Manes.02G185100.3.v8.1.CDS"/>
    <property type="gene ID" value="Manes.02G185100.v8.1"/>
</dbReference>
<feature type="compositionally biased region" description="Basic and acidic residues" evidence="1">
    <location>
        <begin position="116"/>
        <end position="133"/>
    </location>
</feature>